<dbReference type="EMBL" id="JAYWIO010000001">
    <property type="protein sequence ID" value="KAK7289784.1"/>
    <property type="molecule type" value="Genomic_DNA"/>
</dbReference>
<proteinExistence type="predicted"/>
<keyword evidence="2" id="KW-1185">Reference proteome</keyword>
<evidence type="ECO:0000313" key="2">
    <source>
        <dbReference type="Proteomes" id="UP001372338"/>
    </source>
</evidence>
<evidence type="ECO:0000313" key="1">
    <source>
        <dbReference type="EMBL" id="KAK7289784.1"/>
    </source>
</evidence>
<gene>
    <name evidence="1" type="ORF">RIF29_03725</name>
</gene>
<organism evidence="1 2">
    <name type="scientific">Crotalaria pallida</name>
    <name type="common">Smooth rattlebox</name>
    <name type="synonym">Crotalaria striata</name>
    <dbReference type="NCBI Taxonomy" id="3830"/>
    <lineage>
        <taxon>Eukaryota</taxon>
        <taxon>Viridiplantae</taxon>
        <taxon>Streptophyta</taxon>
        <taxon>Embryophyta</taxon>
        <taxon>Tracheophyta</taxon>
        <taxon>Spermatophyta</taxon>
        <taxon>Magnoliopsida</taxon>
        <taxon>eudicotyledons</taxon>
        <taxon>Gunneridae</taxon>
        <taxon>Pentapetalae</taxon>
        <taxon>rosids</taxon>
        <taxon>fabids</taxon>
        <taxon>Fabales</taxon>
        <taxon>Fabaceae</taxon>
        <taxon>Papilionoideae</taxon>
        <taxon>50 kb inversion clade</taxon>
        <taxon>genistoids sensu lato</taxon>
        <taxon>core genistoids</taxon>
        <taxon>Crotalarieae</taxon>
        <taxon>Crotalaria</taxon>
    </lineage>
</organism>
<comment type="caution">
    <text evidence="1">The sequence shown here is derived from an EMBL/GenBank/DDBJ whole genome shotgun (WGS) entry which is preliminary data.</text>
</comment>
<dbReference type="Proteomes" id="UP001372338">
    <property type="component" value="Unassembled WGS sequence"/>
</dbReference>
<protein>
    <submittedName>
        <fullName evidence="1">Uncharacterized protein</fullName>
    </submittedName>
</protein>
<name>A0AAN9J0Z2_CROPI</name>
<dbReference type="AlphaFoldDB" id="A0AAN9J0Z2"/>
<reference evidence="1 2" key="1">
    <citation type="submission" date="2024-01" db="EMBL/GenBank/DDBJ databases">
        <title>The genomes of 5 underutilized Papilionoideae crops provide insights into root nodulation and disease resistanc.</title>
        <authorList>
            <person name="Yuan L."/>
        </authorList>
    </citation>
    <scope>NUCLEOTIDE SEQUENCE [LARGE SCALE GENOMIC DNA]</scope>
    <source>
        <strain evidence="1">ZHUSHIDOU_FW_LH</strain>
        <tissue evidence="1">Leaf</tissue>
    </source>
</reference>
<sequence length="85" mass="10020">MTKQDKQVIKIGRGHILNDAYRDHHVINNLVQRNQNDLHDLGDWRWLDDDEEEGHQRWLGRPSAVARCMFRVYDHGSEGKGNRSN</sequence>
<accession>A0AAN9J0Z2</accession>